<protein>
    <recommendedName>
        <fullName evidence="1">Glycosyl transferase family 1 domain-containing protein</fullName>
    </recommendedName>
</protein>
<organism evidence="2 3">
    <name type="scientific">Candidatus Gottesmanbacteria bacterium RIFCSPHIGHO2_02_FULL_39_11</name>
    <dbReference type="NCBI Taxonomy" id="1798382"/>
    <lineage>
        <taxon>Bacteria</taxon>
        <taxon>Candidatus Gottesmaniibacteriota</taxon>
    </lineage>
</organism>
<dbReference type="Gene3D" id="3.40.50.2000">
    <property type="entry name" value="Glycogen Phosphorylase B"/>
    <property type="match status" value="2"/>
</dbReference>
<comment type="caution">
    <text evidence="2">The sequence shown here is derived from an EMBL/GenBank/DDBJ whole genome shotgun (WGS) entry which is preliminary data.</text>
</comment>
<evidence type="ECO:0000259" key="1">
    <source>
        <dbReference type="Pfam" id="PF00534"/>
    </source>
</evidence>
<dbReference type="Pfam" id="PF00534">
    <property type="entry name" value="Glycos_transf_1"/>
    <property type="match status" value="1"/>
</dbReference>
<dbReference type="AlphaFoldDB" id="A0A1F5ZLF4"/>
<proteinExistence type="predicted"/>
<feature type="domain" description="Glycosyl transferase family 1" evidence="1">
    <location>
        <begin position="191"/>
        <end position="361"/>
    </location>
</feature>
<evidence type="ECO:0000313" key="2">
    <source>
        <dbReference type="EMBL" id="OGG13165.1"/>
    </source>
</evidence>
<dbReference type="EMBL" id="MFJL01000039">
    <property type="protein sequence ID" value="OGG13165.1"/>
    <property type="molecule type" value="Genomic_DNA"/>
</dbReference>
<dbReference type="CDD" id="cd03801">
    <property type="entry name" value="GT4_PimA-like"/>
    <property type="match status" value="1"/>
</dbReference>
<reference evidence="2 3" key="1">
    <citation type="journal article" date="2016" name="Nat. Commun.">
        <title>Thousands of microbial genomes shed light on interconnected biogeochemical processes in an aquifer system.</title>
        <authorList>
            <person name="Anantharaman K."/>
            <person name="Brown C.T."/>
            <person name="Hug L.A."/>
            <person name="Sharon I."/>
            <person name="Castelle C.J."/>
            <person name="Probst A.J."/>
            <person name="Thomas B.C."/>
            <person name="Singh A."/>
            <person name="Wilkins M.J."/>
            <person name="Karaoz U."/>
            <person name="Brodie E.L."/>
            <person name="Williams K.H."/>
            <person name="Hubbard S.S."/>
            <person name="Banfield J.F."/>
        </authorList>
    </citation>
    <scope>NUCLEOTIDE SEQUENCE [LARGE SCALE GENOMIC DNA]</scope>
</reference>
<dbReference type="STRING" id="1798382.A3D77_00360"/>
<dbReference type="PANTHER" id="PTHR12526:SF635">
    <property type="entry name" value="GLYCOSYL TRANSFERASE GROUP 1"/>
    <property type="match status" value="1"/>
</dbReference>
<dbReference type="PANTHER" id="PTHR12526">
    <property type="entry name" value="GLYCOSYLTRANSFERASE"/>
    <property type="match status" value="1"/>
</dbReference>
<gene>
    <name evidence="2" type="ORF">A3D77_00360</name>
</gene>
<name>A0A1F5ZLF4_9BACT</name>
<evidence type="ECO:0000313" key="3">
    <source>
        <dbReference type="Proteomes" id="UP000176923"/>
    </source>
</evidence>
<dbReference type="GO" id="GO:0016757">
    <property type="term" value="F:glycosyltransferase activity"/>
    <property type="evidence" value="ECO:0007669"/>
    <property type="project" value="InterPro"/>
</dbReference>
<dbReference type="SUPFAM" id="SSF53756">
    <property type="entry name" value="UDP-Glycosyltransferase/glycogen phosphorylase"/>
    <property type="match status" value="1"/>
</dbReference>
<accession>A0A1F5ZLF4</accession>
<sequence length="388" mass="43557">MKILFSLTYYSPYISGLTLCVSRIAEGPAKDHEVCVLCMRHDSSLSLEERIGEIRKIRVIRANPILKISKGFLSVDWVIKSWIEVRKSDTVVVNLPQPEGIFPAFFAKLFGKKLITIYHCDLKLPVGILNAVAEALVTTSSWLTLQLSDKVITYTEDFAKNSRVLSRFLRKGIFIYPPIIIPNINKRIQKSIRDKIGAGGQFVVGIAARLAAEKGIEYVLEALGELNNEKEKGRKSERERFKLIIAGPMNPVGEEEYKTKILRLVEKYKDQVIFLGSIKPEEMGSFYSLLDVLVLPSVNSTEAFGMVQVEAMMYGVPVVATDLPGVRVPVGKTGMGEIVPVKNAQAIAQSIEKILSDKKKYIKDQEKIEEEFSYNKSIKSYENILTSF</sequence>
<dbReference type="Proteomes" id="UP000176923">
    <property type="component" value="Unassembled WGS sequence"/>
</dbReference>
<dbReference type="InterPro" id="IPR001296">
    <property type="entry name" value="Glyco_trans_1"/>
</dbReference>